<gene>
    <name evidence="5" type="ORF">CLIB1423_35S00804</name>
</gene>
<dbReference type="GO" id="GO:0031625">
    <property type="term" value="F:ubiquitin protein ligase binding"/>
    <property type="evidence" value="ECO:0007669"/>
    <property type="project" value="TreeGrafter"/>
</dbReference>
<evidence type="ECO:0000256" key="1">
    <source>
        <dbReference type="ARBA" id="ARBA00037950"/>
    </source>
</evidence>
<evidence type="ECO:0000256" key="3">
    <source>
        <dbReference type="SAM" id="MobiDB-lite"/>
    </source>
</evidence>
<feature type="domain" description="Arrestin C-terminal-like" evidence="4">
    <location>
        <begin position="363"/>
        <end position="496"/>
    </location>
</feature>
<feature type="compositionally biased region" description="Polar residues" evidence="3">
    <location>
        <begin position="352"/>
        <end position="361"/>
    </location>
</feature>
<accession>A0A9P0W1N1</accession>
<feature type="compositionally biased region" description="Polar residues" evidence="3">
    <location>
        <begin position="613"/>
        <end position="626"/>
    </location>
</feature>
<feature type="compositionally biased region" description="Gly residues" evidence="3">
    <location>
        <begin position="210"/>
        <end position="219"/>
    </location>
</feature>
<feature type="region of interest" description="Disordered" evidence="3">
    <location>
        <begin position="267"/>
        <end position="336"/>
    </location>
</feature>
<dbReference type="Gene3D" id="2.60.40.640">
    <property type="match status" value="2"/>
</dbReference>
<evidence type="ECO:0000313" key="6">
    <source>
        <dbReference type="Proteomes" id="UP000837801"/>
    </source>
</evidence>
<dbReference type="GO" id="GO:0005829">
    <property type="term" value="C:cytosol"/>
    <property type="evidence" value="ECO:0007669"/>
    <property type="project" value="TreeGrafter"/>
</dbReference>
<evidence type="ECO:0000313" key="5">
    <source>
        <dbReference type="EMBL" id="CAH2355841.1"/>
    </source>
</evidence>
<dbReference type="AlphaFoldDB" id="A0A9P0W1N1"/>
<dbReference type="EMBL" id="CAKXYY010000035">
    <property type="protein sequence ID" value="CAH2355841.1"/>
    <property type="molecule type" value="Genomic_DNA"/>
</dbReference>
<feature type="compositionally biased region" description="Polar residues" evidence="3">
    <location>
        <begin position="708"/>
        <end position="731"/>
    </location>
</feature>
<feature type="compositionally biased region" description="Low complexity" evidence="3">
    <location>
        <begin position="566"/>
        <end position="589"/>
    </location>
</feature>
<feature type="compositionally biased region" description="Low complexity" evidence="3">
    <location>
        <begin position="597"/>
        <end position="607"/>
    </location>
</feature>
<evidence type="ECO:0000256" key="2">
    <source>
        <dbReference type="ARBA" id="ARBA00040066"/>
    </source>
</evidence>
<dbReference type="GO" id="GO:0005886">
    <property type="term" value="C:plasma membrane"/>
    <property type="evidence" value="ECO:0007669"/>
    <property type="project" value="TreeGrafter"/>
</dbReference>
<dbReference type="InterPro" id="IPR011021">
    <property type="entry name" value="Arrestin-like_N"/>
</dbReference>
<name>A0A9P0W1N1_9ASCO</name>
<feature type="region of interest" description="Disordered" evidence="3">
    <location>
        <begin position="708"/>
        <end position="750"/>
    </location>
</feature>
<feature type="region of interest" description="Disordered" evidence="3">
    <location>
        <begin position="348"/>
        <end position="367"/>
    </location>
</feature>
<feature type="compositionally biased region" description="Polar residues" evidence="3">
    <location>
        <begin position="320"/>
        <end position="336"/>
    </location>
</feature>
<dbReference type="InterPro" id="IPR050357">
    <property type="entry name" value="Arrestin_domain-protein"/>
</dbReference>
<feature type="region of interest" description="Disordered" evidence="3">
    <location>
        <begin position="559"/>
        <end position="653"/>
    </location>
</feature>
<feature type="region of interest" description="Disordered" evidence="3">
    <location>
        <begin position="1"/>
        <end position="32"/>
    </location>
</feature>
<proteinExistence type="inferred from homology"/>
<keyword evidence="6" id="KW-1185">Reference proteome</keyword>
<dbReference type="Proteomes" id="UP000837801">
    <property type="component" value="Unassembled WGS sequence"/>
</dbReference>
<reference evidence="5" key="1">
    <citation type="submission" date="2022-03" db="EMBL/GenBank/DDBJ databases">
        <authorList>
            <person name="Legras J.-L."/>
            <person name="Devillers H."/>
            <person name="Grondin C."/>
        </authorList>
    </citation>
    <scope>NUCLEOTIDE SEQUENCE</scope>
    <source>
        <strain evidence="5">CLIB 1423</strain>
    </source>
</reference>
<evidence type="ECO:0000259" key="4">
    <source>
        <dbReference type="SMART" id="SM01017"/>
    </source>
</evidence>
<feature type="compositionally biased region" description="Polar residues" evidence="3">
    <location>
        <begin position="640"/>
        <end position="653"/>
    </location>
</feature>
<dbReference type="PANTHER" id="PTHR11188:SF161">
    <property type="entry name" value="PH-RESPONSE REGULATOR PROTEIN PALF_RIM8"/>
    <property type="match status" value="1"/>
</dbReference>
<dbReference type="PANTHER" id="PTHR11188">
    <property type="entry name" value="ARRESTIN DOMAIN CONTAINING PROTEIN"/>
    <property type="match status" value="1"/>
</dbReference>
<dbReference type="GO" id="GO:0070086">
    <property type="term" value="P:ubiquitin-dependent endocytosis"/>
    <property type="evidence" value="ECO:0007669"/>
    <property type="project" value="TreeGrafter"/>
</dbReference>
<comment type="caution">
    <text evidence="5">The sequence shown here is derived from an EMBL/GenBank/DDBJ whole genome shotgun (WGS) entry which is preliminary data.</text>
</comment>
<feature type="region of interest" description="Disordered" evidence="3">
    <location>
        <begin position="192"/>
        <end position="230"/>
    </location>
</feature>
<organism evidence="5 6">
    <name type="scientific">[Candida] railenensis</name>
    <dbReference type="NCBI Taxonomy" id="45579"/>
    <lineage>
        <taxon>Eukaryota</taxon>
        <taxon>Fungi</taxon>
        <taxon>Dikarya</taxon>
        <taxon>Ascomycota</taxon>
        <taxon>Saccharomycotina</taxon>
        <taxon>Pichiomycetes</taxon>
        <taxon>Debaryomycetaceae</taxon>
        <taxon>Kurtzmaniella</taxon>
    </lineage>
</organism>
<dbReference type="GO" id="GO:0030674">
    <property type="term" value="F:protein-macromolecule adaptor activity"/>
    <property type="evidence" value="ECO:0007669"/>
    <property type="project" value="TreeGrafter"/>
</dbReference>
<dbReference type="Pfam" id="PF00339">
    <property type="entry name" value="Arrestin_N"/>
    <property type="match status" value="1"/>
</dbReference>
<feature type="compositionally biased region" description="Polar residues" evidence="3">
    <location>
        <begin position="12"/>
        <end position="22"/>
    </location>
</feature>
<feature type="compositionally biased region" description="Low complexity" evidence="3">
    <location>
        <begin position="293"/>
        <end position="319"/>
    </location>
</feature>
<dbReference type="SMART" id="SM01017">
    <property type="entry name" value="Arrestin_C"/>
    <property type="match status" value="1"/>
</dbReference>
<feature type="compositionally biased region" description="Low complexity" evidence="3">
    <location>
        <begin position="192"/>
        <end position="209"/>
    </location>
</feature>
<comment type="similarity">
    <text evidence="1">Belongs to the arrestin family. PalF/RIM8 subfamily.</text>
</comment>
<dbReference type="OrthoDB" id="7785529at2759"/>
<dbReference type="InterPro" id="IPR014752">
    <property type="entry name" value="Arrestin-like_C"/>
</dbReference>
<protein>
    <recommendedName>
        <fullName evidence="2">pH-response regulator protein palF/RIM8</fullName>
    </recommendedName>
</protein>
<dbReference type="Pfam" id="PF02752">
    <property type="entry name" value="Arrestin_C"/>
    <property type="match status" value="1"/>
</dbReference>
<dbReference type="InterPro" id="IPR011022">
    <property type="entry name" value="Arrestin_C-like"/>
</dbReference>
<sequence>MRRAVSRIIPSRQKNSASSVESPTAGLAGDSIPSFIEQNTTMTDTNHLPYTNFKMEFNSIAEFYITLDDPHKSWLPGDEVSGQIILISRKNLANIAITLSLVGCVKINASSHSKLRPIKHTLFNHTIKIYGDEDDVPTGGEDDFKSGLYKGEHRFPFIVKLPNKRVYTSINFGKGAIVYSLKAAIGNISNSAAAPNVTTPTTTNNTSVSGGSGANGGSSGNSPCDTSSPSAHKNIIAKAKQLKMLNSSTYTSEKLINLINPIDVAKLPPSKPKRLILKDPRSSSSKGKNLARTQSSTSTLNTFTTVSSNTSDSVDTNTTMQEGTTPTQPSNNSQLNITPNVINNGFAIAGTPLSSENSSSQKKPDTIKVSLGIPNRGYLRGELIPIKLNINHLKKIQDLSGIIITFVRVCRLDNGPDGLYESFRKDLYQSVIPLYVDPNTFQSEINTSVRVPADSFPTISGCPLVSFQYFIEVLINLSGKSLSIDGNDSKNSGSPKDSIMGAANAATGAGNFNFQPHGSFNSKERSTYINTDKYKRMKKFLQLTTEVIVGTHRSKIVTQTTSNDESVSLSPIRRSSSSISGQSQSYSQPPSVPPPLQSQLPQPSISPALQESGARNSPPIFNSFSTPPYIGDRGPVPEYNETTPSGSDSLIPLPQQNHLSEKEQMRLREVSLLPSAPPLDDIEEDIDGVSPIDRNDDILQHLHEQNQAASLNEENPNENTLATGGQPSFSYFDNDNTNDHNNENQNLDNEVNIDDDLYSELDLVPNYELANNDRLVPSSSNQ</sequence>